<dbReference type="InterPro" id="IPR044665">
    <property type="entry name" value="E_coli_cyclophilin_A-like"/>
</dbReference>
<dbReference type="GO" id="GO:0006457">
    <property type="term" value="P:protein folding"/>
    <property type="evidence" value="ECO:0007669"/>
    <property type="project" value="InterPro"/>
</dbReference>
<organism evidence="6 7">
    <name type="scientific">Mycetohabitans rhizoxinica (strain DSM 19002 / CIP 109453 / HKI 454)</name>
    <name type="common">Paraburkholderia rhizoxinica</name>
    <dbReference type="NCBI Taxonomy" id="882378"/>
    <lineage>
        <taxon>Bacteria</taxon>
        <taxon>Pseudomonadati</taxon>
        <taxon>Pseudomonadota</taxon>
        <taxon>Betaproteobacteria</taxon>
        <taxon>Burkholderiales</taxon>
        <taxon>Burkholderiaceae</taxon>
        <taxon>Mycetohabitans</taxon>
    </lineage>
</organism>
<dbReference type="AlphaFoldDB" id="E5AS48"/>
<comment type="catalytic activity">
    <reaction evidence="4">
        <text>[protein]-peptidylproline (omega=180) = [protein]-peptidylproline (omega=0)</text>
        <dbReference type="Rhea" id="RHEA:16237"/>
        <dbReference type="Rhea" id="RHEA-COMP:10747"/>
        <dbReference type="Rhea" id="RHEA-COMP:10748"/>
        <dbReference type="ChEBI" id="CHEBI:83833"/>
        <dbReference type="ChEBI" id="CHEBI:83834"/>
        <dbReference type="EC" id="5.2.1.8"/>
    </reaction>
</comment>
<dbReference type="GO" id="GO:0003755">
    <property type="term" value="F:peptidyl-prolyl cis-trans isomerase activity"/>
    <property type="evidence" value="ECO:0007669"/>
    <property type="project" value="UniProtKB-UniRule"/>
</dbReference>
<dbReference type="InterPro" id="IPR002130">
    <property type="entry name" value="Cyclophilin-type_PPIase_dom"/>
</dbReference>
<evidence type="ECO:0000256" key="2">
    <source>
        <dbReference type="ARBA" id="ARBA00023110"/>
    </source>
</evidence>
<dbReference type="STRING" id="882378.RBRH_03962"/>
<dbReference type="EC" id="5.2.1.8" evidence="4"/>
<sequence length="219" mass="24017">MRCTRRTRRFFNRCPQHRNRNMKLLLSALLGTALIASAPVHAQSHAGTRQAGASHPNVLFKTSMGEIRVELYPEKAPRTVDNFIQYVASGQYNNTIFHRVIRGFMIQGGGFTPEMEQKPTRAPIPLESRNGLKNATGSIAMARTNDPNSASAQFFINTVDNPNLDYPNPDGHGYAVFGKVISGLDVVKKIEATPTATHGSFSDVPQKPIVIQSATVVSK</sequence>
<name>E5AS48_MYCRK</name>
<dbReference type="Proteomes" id="UP000007437">
    <property type="component" value="Chromosome"/>
</dbReference>
<dbReference type="eggNOG" id="COG0652">
    <property type="taxonomic scope" value="Bacteria"/>
</dbReference>
<protein>
    <recommendedName>
        <fullName evidence="4">Peptidyl-prolyl cis-trans isomerase</fullName>
        <shortName evidence="4">PPIase</shortName>
        <ecNumber evidence="4">5.2.1.8</ecNumber>
    </recommendedName>
</protein>
<dbReference type="CDD" id="cd01920">
    <property type="entry name" value="cyclophilin_EcCYP_like"/>
    <property type="match status" value="1"/>
</dbReference>
<dbReference type="PRINTS" id="PR00153">
    <property type="entry name" value="CSAPPISMRASE"/>
</dbReference>
<dbReference type="PANTHER" id="PTHR43246">
    <property type="entry name" value="PEPTIDYL-PROLYL CIS-TRANS ISOMERASE CYP38, CHLOROPLASTIC"/>
    <property type="match status" value="1"/>
</dbReference>
<evidence type="ECO:0000256" key="3">
    <source>
        <dbReference type="ARBA" id="ARBA00023235"/>
    </source>
</evidence>
<feature type="domain" description="PPIase cyclophilin-type" evidence="5">
    <location>
        <begin position="62"/>
        <end position="216"/>
    </location>
</feature>
<feature type="chain" id="PRO_5006523951" description="Peptidyl-prolyl cis-trans isomerase" evidence="4">
    <location>
        <begin position="43"/>
        <end position="219"/>
    </location>
</feature>
<evidence type="ECO:0000256" key="4">
    <source>
        <dbReference type="RuleBase" id="RU363019"/>
    </source>
</evidence>
<evidence type="ECO:0000313" key="6">
    <source>
        <dbReference type="EMBL" id="CBW75430.1"/>
    </source>
</evidence>
<dbReference type="InterPro" id="IPR020892">
    <property type="entry name" value="Cyclophilin-type_PPIase_CS"/>
</dbReference>
<feature type="signal peptide" evidence="4">
    <location>
        <begin position="1"/>
        <end position="42"/>
    </location>
</feature>
<dbReference type="SUPFAM" id="SSF50891">
    <property type="entry name" value="Cyclophilin-like"/>
    <property type="match status" value="1"/>
</dbReference>
<dbReference type="HOGENOM" id="CLU_012062_16_9_4"/>
<dbReference type="PROSITE" id="PS50072">
    <property type="entry name" value="CSA_PPIASE_2"/>
    <property type="match status" value="1"/>
</dbReference>
<keyword evidence="2 4" id="KW-0697">Rotamase</keyword>
<comment type="function">
    <text evidence="4">PPIases accelerate the folding of proteins. It catalyzes the cis-trans isomerization of proline imidic peptide bonds in oligopeptides.</text>
</comment>
<dbReference type="EMBL" id="FR687359">
    <property type="protein sequence ID" value="CBW75430.1"/>
    <property type="molecule type" value="Genomic_DNA"/>
</dbReference>
<keyword evidence="3 4" id="KW-0413">Isomerase</keyword>
<evidence type="ECO:0000313" key="7">
    <source>
        <dbReference type="Proteomes" id="UP000007437"/>
    </source>
</evidence>
<evidence type="ECO:0000259" key="5">
    <source>
        <dbReference type="PROSITE" id="PS50072"/>
    </source>
</evidence>
<proteinExistence type="inferred from homology"/>
<keyword evidence="4" id="KW-0732">Signal</keyword>
<comment type="similarity">
    <text evidence="1 4">Belongs to the cyclophilin-type PPIase family.</text>
</comment>
<dbReference type="KEGG" id="brh:RBRH_03962"/>
<dbReference type="Gene3D" id="2.40.100.10">
    <property type="entry name" value="Cyclophilin-like"/>
    <property type="match status" value="1"/>
</dbReference>
<dbReference type="PROSITE" id="PS00170">
    <property type="entry name" value="CSA_PPIASE_1"/>
    <property type="match status" value="1"/>
</dbReference>
<reference evidence="6 7" key="1">
    <citation type="journal article" date="2011" name="J. Bacteriol.">
        <title>Complete genome sequence of Burkholderia rhizoxinica, an endosymbiont of Rhizopus microsporus.</title>
        <authorList>
            <person name="Lackner G."/>
            <person name="Moebius N."/>
            <person name="Partida-Martinez L."/>
            <person name="Hertweck C."/>
        </authorList>
    </citation>
    <scope>NUCLEOTIDE SEQUENCE [LARGE SCALE GENOMIC DNA]</scope>
    <source>
        <strain evidence="7">DSM 19002 / CIP 109453 / HKI 454</strain>
    </source>
</reference>
<dbReference type="InterPro" id="IPR029000">
    <property type="entry name" value="Cyclophilin-like_dom_sf"/>
</dbReference>
<evidence type="ECO:0000256" key="1">
    <source>
        <dbReference type="ARBA" id="ARBA00007365"/>
    </source>
</evidence>
<dbReference type="Pfam" id="PF00160">
    <property type="entry name" value="Pro_isomerase"/>
    <property type="match status" value="1"/>
</dbReference>
<gene>
    <name evidence="6" type="ordered locus">RBRH_03962</name>
</gene>
<accession>E5AS48</accession>